<evidence type="ECO:0000256" key="1">
    <source>
        <dbReference type="ARBA" id="ARBA00022737"/>
    </source>
</evidence>
<dbReference type="PANTHER" id="PTHR47435:SF4">
    <property type="entry name" value="KELCH REPEAT PROTEIN (AFU_ORTHOLOGUE AFUA_5G12780)"/>
    <property type="match status" value="1"/>
</dbReference>
<dbReference type="STRING" id="1230097.A0A423WIF3"/>
<keyword evidence="1" id="KW-0677">Repeat</keyword>
<gene>
    <name evidence="4" type="ORF">VPNG_08132</name>
</gene>
<dbReference type="InterPro" id="IPR015915">
    <property type="entry name" value="Kelch-typ_b-propeller"/>
</dbReference>
<feature type="region of interest" description="Disordered" evidence="3">
    <location>
        <begin position="142"/>
        <end position="161"/>
    </location>
</feature>
<protein>
    <submittedName>
        <fullName evidence="4">Uncharacterized protein</fullName>
    </submittedName>
</protein>
<dbReference type="Proteomes" id="UP000285146">
    <property type="component" value="Unassembled WGS sequence"/>
</dbReference>
<dbReference type="SUPFAM" id="SSF117281">
    <property type="entry name" value="Kelch motif"/>
    <property type="match status" value="1"/>
</dbReference>
<accession>A0A423WIF3</accession>
<dbReference type="InParanoid" id="A0A423WIF3"/>
<dbReference type="AlphaFoldDB" id="A0A423WIF3"/>
<reference evidence="4 5" key="1">
    <citation type="submission" date="2015-09" db="EMBL/GenBank/DDBJ databases">
        <title>Host preference determinants of Valsa canker pathogens revealed by comparative genomics.</title>
        <authorList>
            <person name="Yin Z."/>
            <person name="Huang L."/>
        </authorList>
    </citation>
    <scope>NUCLEOTIDE SEQUENCE [LARGE SCALE GENOMIC DNA]</scope>
    <source>
        <strain evidence="4 5">SXYLt</strain>
    </source>
</reference>
<evidence type="ECO:0000313" key="4">
    <source>
        <dbReference type="EMBL" id="ROW03193.1"/>
    </source>
</evidence>
<dbReference type="EMBL" id="LKEB01000050">
    <property type="protein sequence ID" value="ROW03193.1"/>
    <property type="molecule type" value="Genomic_DNA"/>
</dbReference>
<feature type="region of interest" description="Disordered" evidence="3">
    <location>
        <begin position="1"/>
        <end position="30"/>
    </location>
</feature>
<feature type="region of interest" description="Disordered" evidence="3">
    <location>
        <begin position="189"/>
        <end position="223"/>
    </location>
</feature>
<dbReference type="PANTHER" id="PTHR47435">
    <property type="entry name" value="KELCH REPEAT PROTEIN (AFU_ORTHOLOGUE AFUA_5G12780)"/>
    <property type="match status" value="1"/>
</dbReference>
<feature type="compositionally biased region" description="Polar residues" evidence="3">
    <location>
        <begin position="13"/>
        <end position="22"/>
    </location>
</feature>
<evidence type="ECO:0000313" key="5">
    <source>
        <dbReference type="Proteomes" id="UP000285146"/>
    </source>
</evidence>
<proteinExistence type="predicted"/>
<evidence type="ECO:0000256" key="3">
    <source>
        <dbReference type="SAM" id="MobiDB-lite"/>
    </source>
</evidence>
<dbReference type="Gene3D" id="2.120.10.80">
    <property type="entry name" value="Kelch-type beta propeller"/>
    <property type="match status" value="2"/>
</dbReference>
<keyword evidence="5" id="KW-1185">Reference proteome</keyword>
<dbReference type="InterPro" id="IPR006652">
    <property type="entry name" value="Kelch_1"/>
</dbReference>
<organism evidence="4 5">
    <name type="scientific">Cytospora leucostoma</name>
    <dbReference type="NCBI Taxonomy" id="1230097"/>
    <lineage>
        <taxon>Eukaryota</taxon>
        <taxon>Fungi</taxon>
        <taxon>Dikarya</taxon>
        <taxon>Ascomycota</taxon>
        <taxon>Pezizomycotina</taxon>
        <taxon>Sordariomycetes</taxon>
        <taxon>Sordariomycetidae</taxon>
        <taxon>Diaporthales</taxon>
        <taxon>Cytosporaceae</taxon>
        <taxon>Cytospora</taxon>
    </lineage>
</organism>
<name>A0A423WIF3_9PEZI</name>
<dbReference type="GO" id="GO:0019760">
    <property type="term" value="P:glucosinolate metabolic process"/>
    <property type="evidence" value="ECO:0007669"/>
    <property type="project" value="UniProtKB-ARBA"/>
</dbReference>
<dbReference type="Pfam" id="PF01344">
    <property type="entry name" value="Kelch_1"/>
    <property type="match status" value="1"/>
</dbReference>
<dbReference type="OrthoDB" id="10250130at2759"/>
<comment type="caution">
    <text evidence="4">The sequence shown here is derived from an EMBL/GenBank/DDBJ whole genome shotgun (WGS) entry which is preliminary data.</text>
</comment>
<keyword evidence="2" id="KW-0408">Iron</keyword>
<evidence type="ECO:0000256" key="2">
    <source>
        <dbReference type="ARBA" id="ARBA00023004"/>
    </source>
</evidence>
<sequence>MEQFGALKRRTTDLYTQAQGQIGNIPKPSIPNIPNIPSNLSHFPKLTDLSSKLPKIPTFGLVHPHNDKPTQKATWERIDVPSLPRSSHSINVVSGNAYIFGGSIQPGGQPVDNDVHVITLPFSSAGADYYAVKAKPAPKTEVPAVPTVIEPSDDGKGDDATVEAGEKDLADVPLDPSPDEKGEEAITASENINDGPDSGPSSAKQPAQTEAVDRSSLGDVPSPRVGHATAVIGNRIFVFGGRGGPDLAPLEEYGRVWVFDTKTHLWSYLDPLLPASPLSPAFADKRHHYPGPRSSLSAAGVDQPRDFSTRRRASTWTEWAQGDSNVVGIPQQPIVGNIASTSRDEDDDGYGTFIVHGGALAVGRANDTWAFDVRSRVWQELPTAPGKARGATSLSIAGSKLWRFGGFNGETEEGGQLDYLDLVVDDFSEASGERDVVLSARGGWKSIFPEQLPGSPAAPLVAAAEGTTIAEATGEDDEAKVPLKAEVEPYWPGNRSAAGLQTVIGPGGREYLVLLLGEQEPNESDPESAGKFWDDIWAYELPKTGYASSAFGAVFGHKRAGSKSHDRPVEGKWLRVETEAYDDEDGAASARGPGPRGWFASAHMGELEERGVVVWGGLDGANNKLGDGWILRLGPEKREP</sequence>
<feature type="compositionally biased region" description="Polar residues" evidence="3">
    <location>
        <begin position="199"/>
        <end position="208"/>
    </location>
</feature>
<feature type="region of interest" description="Disordered" evidence="3">
    <location>
        <begin position="285"/>
        <end position="304"/>
    </location>
</feature>